<protein>
    <submittedName>
        <fullName evidence="1">Uncharacterized protein</fullName>
    </submittedName>
</protein>
<evidence type="ECO:0000313" key="2">
    <source>
        <dbReference type="Proteomes" id="UP000192596"/>
    </source>
</evidence>
<dbReference type="OrthoDB" id="5413827at2759"/>
<accession>A0A1V8TKK3</accession>
<dbReference type="EMBL" id="NAJO01000006">
    <property type="protein sequence ID" value="OQO11768.1"/>
    <property type="molecule type" value="Genomic_DNA"/>
</dbReference>
<sequence length="202" mass="23100">MAQFINQALPQHQSLLLVLPGELRNRIYEAYLASTLDPMIRSTSRTVLAHAHNELFALHREANRWFWGRTNPIYPAAHTILDPIKDIALDHVGHMEFIYSYGKAPHSSITFVVLRNPGLNGKKVLSEGRTTGMLDDGDAAKTMVTRLAVWQDAEFRYGKRVVYMRFHETVNGIVEQCAALRRAEDYHRRLLEMIRRNSGISS</sequence>
<dbReference type="AlphaFoldDB" id="A0A1V8TKK3"/>
<proteinExistence type="predicted"/>
<comment type="caution">
    <text evidence="1">The sequence shown here is derived from an EMBL/GenBank/DDBJ whole genome shotgun (WGS) entry which is preliminary data.</text>
</comment>
<keyword evidence="2" id="KW-1185">Reference proteome</keyword>
<dbReference type="InParanoid" id="A0A1V8TKK3"/>
<dbReference type="Proteomes" id="UP000192596">
    <property type="component" value="Unassembled WGS sequence"/>
</dbReference>
<organism evidence="1 2">
    <name type="scientific">Cryoendolithus antarcticus</name>
    <dbReference type="NCBI Taxonomy" id="1507870"/>
    <lineage>
        <taxon>Eukaryota</taxon>
        <taxon>Fungi</taxon>
        <taxon>Dikarya</taxon>
        <taxon>Ascomycota</taxon>
        <taxon>Pezizomycotina</taxon>
        <taxon>Dothideomycetes</taxon>
        <taxon>Dothideomycetidae</taxon>
        <taxon>Cladosporiales</taxon>
        <taxon>Cladosporiaceae</taxon>
        <taxon>Cryoendolithus</taxon>
    </lineage>
</organism>
<name>A0A1V8TKK3_9PEZI</name>
<evidence type="ECO:0000313" key="1">
    <source>
        <dbReference type="EMBL" id="OQO11768.1"/>
    </source>
</evidence>
<gene>
    <name evidence="1" type="ORF">B0A48_03495</name>
</gene>
<reference evidence="2" key="1">
    <citation type="submission" date="2017-03" db="EMBL/GenBank/DDBJ databases">
        <title>Genomes of endolithic fungi from Antarctica.</title>
        <authorList>
            <person name="Coleine C."/>
            <person name="Masonjones S."/>
            <person name="Stajich J.E."/>
        </authorList>
    </citation>
    <scope>NUCLEOTIDE SEQUENCE [LARGE SCALE GENOMIC DNA]</scope>
    <source>
        <strain evidence="2">CCFEE 5527</strain>
    </source>
</reference>